<proteinExistence type="predicted"/>
<evidence type="ECO:0000313" key="2">
    <source>
        <dbReference type="EMBL" id="KAK8062484.1"/>
    </source>
</evidence>
<keyword evidence="3" id="KW-1185">Reference proteome</keyword>
<accession>A0ABR1UU76</accession>
<protein>
    <submittedName>
        <fullName evidence="2">Uncharacterized protein</fullName>
    </submittedName>
</protein>
<reference evidence="2 3" key="1">
    <citation type="submission" date="2023-01" db="EMBL/GenBank/DDBJ databases">
        <title>Analysis of 21 Apiospora genomes using comparative genomics revels a genus with tremendous synthesis potential of carbohydrate active enzymes and secondary metabolites.</title>
        <authorList>
            <person name="Sorensen T."/>
        </authorList>
    </citation>
    <scope>NUCLEOTIDE SEQUENCE [LARGE SCALE GENOMIC DNA]</scope>
    <source>
        <strain evidence="2 3">CBS 114990</strain>
    </source>
</reference>
<sequence>MYFLQSLFKTALLASLAFTTLASPINKGLAEIEVRDTPPLPTVDECKDQLKDGDTLFYSGPSGYASKARQAIKSRDYLEGYEILAQKWKDSNWQNQWQNDEQASKDFFNICSQALAEKAEGTAYVMLPSDTEGTDFHPNTVWTDFEWPHIPDGVKVIRINPDDADDQETIKE</sequence>
<dbReference type="SUPFAM" id="SSF52309">
    <property type="entry name" value="N-(deoxy)ribosyltransferase-like"/>
    <property type="match status" value="1"/>
</dbReference>
<dbReference type="EMBL" id="JAQQWN010000010">
    <property type="protein sequence ID" value="KAK8062484.1"/>
    <property type="molecule type" value="Genomic_DNA"/>
</dbReference>
<evidence type="ECO:0000256" key="1">
    <source>
        <dbReference type="SAM" id="SignalP"/>
    </source>
</evidence>
<gene>
    <name evidence="2" type="ORF">PG997_014581</name>
</gene>
<evidence type="ECO:0000313" key="3">
    <source>
        <dbReference type="Proteomes" id="UP001433268"/>
    </source>
</evidence>
<feature type="signal peptide" evidence="1">
    <location>
        <begin position="1"/>
        <end position="22"/>
    </location>
</feature>
<comment type="caution">
    <text evidence="2">The sequence shown here is derived from an EMBL/GenBank/DDBJ whole genome shotgun (WGS) entry which is preliminary data.</text>
</comment>
<organism evidence="2 3">
    <name type="scientific">Apiospora hydei</name>
    <dbReference type="NCBI Taxonomy" id="1337664"/>
    <lineage>
        <taxon>Eukaryota</taxon>
        <taxon>Fungi</taxon>
        <taxon>Dikarya</taxon>
        <taxon>Ascomycota</taxon>
        <taxon>Pezizomycotina</taxon>
        <taxon>Sordariomycetes</taxon>
        <taxon>Xylariomycetidae</taxon>
        <taxon>Amphisphaeriales</taxon>
        <taxon>Apiosporaceae</taxon>
        <taxon>Apiospora</taxon>
    </lineage>
</organism>
<feature type="chain" id="PRO_5046971488" evidence="1">
    <location>
        <begin position="23"/>
        <end position="172"/>
    </location>
</feature>
<keyword evidence="1" id="KW-0732">Signal</keyword>
<name>A0ABR1UU76_9PEZI</name>
<dbReference type="Proteomes" id="UP001433268">
    <property type="component" value="Unassembled WGS sequence"/>
</dbReference>
<dbReference type="GeneID" id="92051955"/>
<dbReference type="RefSeq" id="XP_066661083.1">
    <property type="nucleotide sequence ID" value="XM_066818895.1"/>
</dbReference>